<dbReference type="EMBL" id="CP060828">
    <property type="protein sequence ID" value="QNP71539.1"/>
    <property type="molecule type" value="Genomic_DNA"/>
</dbReference>
<dbReference type="RefSeq" id="WP_187748508.1">
    <property type="nucleotide sequence ID" value="NZ_CP060828.1"/>
</dbReference>
<protein>
    <submittedName>
        <fullName evidence="1">Uncharacterized protein</fullName>
    </submittedName>
</protein>
<organism evidence="1 2">
    <name type="scientific">Streptomyces roseirectus</name>
    <dbReference type="NCBI Taxonomy" id="2768066"/>
    <lineage>
        <taxon>Bacteria</taxon>
        <taxon>Bacillati</taxon>
        <taxon>Actinomycetota</taxon>
        <taxon>Actinomycetes</taxon>
        <taxon>Kitasatosporales</taxon>
        <taxon>Streptomycetaceae</taxon>
        <taxon>Streptomyces</taxon>
    </lineage>
</organism>
<dbReference type="AlphaFoldDB" id="A0A7H0IFH3"/>
<evidence type="ECO:0000313" key="2">
    <source>
        <dbReference type="Proteomes" id="UP000516052"/>
    </source>
</evidence>
<keyword evidence="2" id="KW-1185">Reference proteome</keyword>
<accession>A0A7H0IFH3</accession>
<name>A0A7H0IFH3_9ACTN</name>
<dbReference type="Proteomes" id="UP000516052">
    <property type="component" value="Chromosome"/>
</dbReference>
<dbReference type="KEGG" id="sroi:IAG44_20305"/>
<proteinExistence type="predicted"/>
<gene>
    <name evidence="1" type="ORF">IAG44_20305</name>
</gene>
<reference evidence="1 2" key="1">
    <citation type="submission" date="2020-08" db="EMBL/GenBank/DDBJ databases">
        <title>A novel species.</title>
        <authorList>
            <person name="Gao J."/>
        </authorList>
    </citation>
    <scope>NUCLEOTIDE SEQUENCE [LARGE SCALE GENOMIC DNA]</scope>
    <source>
        <strain evidence="1 2">CRXT-G-22</strain>
    </source>
</reference>
<evidence type="ECO:0000313" key="1">
    <source>
        <dbReference type="EMBL" id="QNP71539.1"/>
    </source>
</evidence>
<sequence length="185" mass="20379">MRRHLLSAGDEAAHRHAAEAAAQLDAHLRAGGTLIPVPTPGYTPEPGETAYADVMCTTARFYAIDPVQPPRAGYFENHPSLGRRWVTNRRLDAQRLQQAEAQAQEQWRDHEWARVILTSEGIRINPPGSPDTWLPFDHVLLTGLTAEPDRQELVLSYSVCAPLLLVGPAVPWLVVALGRLVTPTS</sequence>